<feature type="compositionally biased region" description="Low complexity" evidence="1">
    <location>
        <begin position="52"/>
        <end position="64"/>
    </location>
</feature>
<protein>
    <submittedName>
        <fullName evidence="3">Uncharacterized protein</fullName>
    </submittedName>
</protein>
<proteinExistence type="predicted"/>
<evidence type="ECO:0000256" key="1">
    <source>
        <dbReference type="SAM" id="MobiDB-lite"/>
    </source>
</evidence>
<comment type="caution">
    <text evidence="3">The sequence shown here is derived from an EMBL/GenBank/DDBJ whole genome shotgun (WGS) entry which is preliminary data.</text>
</comment>
<accession>A0ABP1QBD0</accession>
<feature type="signal peptide" evidence="2">
    <location>
        <begin position="1"/>
        <end position="27"/>
    </location>
</feature>
<dbReference type="Proteomes" id="UP001642540">
    <property type="component" value="Unassembled WGS sequence"/>
</dbReference>
<evidence type="ECO:0000313" key="4">
    <source>
        <dbReference type="Proteomes" id="UP001642540"/>
    </source>
</evidence>
<feature type="region of interest" description="Disordered" evidence="1">
    <location>
        <begin position="39"/>
        <end position="64"/>
    </location>
</feature>
<organism evidence="3 4">
    <name type="scientific">Orchesella dallaii</name>
    <dbReference type="NCBI Taxonomy" id="48710"/>
    <lineage>
        <taxon>Eukaryota</taxon>
        <taxon>Metazoa</taxon>
        <taxon>Ecdysozoa</taxon>
        <taxon>Arthropoda</taxon>
        <taxon>Hexapoda</taxon>
        <taxon>Collembola</taxon>
        <taxon>Entomobryomorpha</taxon>
        <taxon>Entomobryoidea</taxon>
        <taxon>Orchesellidae</taxon>
        <taxon>Orchesellinae</taxon>
        <taxon>Orchesella</taxon>
    </lineage>
</organism>
<dbReference type="EMBL" id="CAXLJM020000027">
    <property type="protein sequence ID" value="CAL8094655.1"/>
    <property type="molecule type" value="Genomic_DNA"/>
</dbReference>
<evidence type="ECO:0000313" key="3">
    <source>
        <dbReference type="EMBL" id="CAL8094655.1"/>
    </source>
</evidence>
<reference evidence="3 4" key="1">
    <citation type="submission" date="2024-08" db="EMBL/GenBank/DDBJ databases">
        <authorList>
            <person name="Cucini C."/>
            <person name="Frati F."/>
        </authorList>
    </citation>
    <scope>NUCLEOTIDE SEQUENCE [LARGE SCALE GENOMIC DNA]</scope>
</reference>
<name>A0ABP1QBD0_9HEXA</name>
<gene>
    <name evidence="3" type="ORF">ODALV1_LOCUS8848</name>
</gene>
<evidence type="ECO:0000256" key="2">
    <source>
        <dbReference type="SAM" id="SignalP"/>
    </source>
</evidence>
<keyword evidence="4" id="KW-1185">Reference proteome</keyword>
<sequence length="106" mass="11533">MVTQLLLCHLIIISHSLLLTTVDTVLAHLHHISNLFTQPHHQGYGSPPPPHGHGVSSPPGNPVIQHVHHHIHHQPASVTVQGPPKYTGPGGFGHGGEMLHWYNQLP</sequence>
<keyword evidence="2" id="KW-0732">Signal</keyword>
<feature type="chain" id="PRO_5046335555" evidence="2">
    <location>
        <begin position="28"/>
        <end position="106"/>
    </location>
</feature>